<organism evidence="3 4">
    <name type="scientific">Paracoccus alkenifer</name>
    <dbReference type="NCBI Taxonomy" id="65735"/>
    <lineage>
        <taxon>Bacteria</taxon>
        <taxon>Pseudomonadati</taxon>
        <taxon>Pseudomonadota</taxon>
        <taxon>Alphaproteobacteria</taxon>
        <taxon>Rhodobacterales</taxon>
        <taxon>Paracoccaceae</taxon>
        <taxon>Paracoccus</taxon>
    </lineage>
</organism>
<dbReference type="RefSeq" id="WP_090846765.1">
    <property type="nucleotide sequence ID" value="NZ_FNXG01000002.1"/>
</dbReference>
<dbReference type="OrthoDB" id="9811671at2"/>
<dbReference type="PANTHER" id="PTHR36919">
    <property type="entry name" value="BLR1215 PROTEIN"/>
    <property type="match status" value="1"/>
</dbReference>
<feature type="domain" description="DUF2147" evidence="2">
    <location>
        <begin position="25"/>
        <end position="126"/>
    </location>
</feature>
<evidence type="ECO:0000313" key="4">
    <source>
        <dbReference type="Proteomes" id="UP000199125"/>
    </source>
</evidence>
<name>A0A1H6LJJ2_9RHOB</name>
<dbReference type="Pfam" id="PF09917">
    <property type="entry name" value="DUF2147"/>
    <property type="match status" value="1"/>
</dbReference>
<protein>
    <submittedName>
        <fullName evidence="3">Uncharacterized conserved protein, DUF2147 family</fullName>
    </submittedName>
</protein>
<dbReference type="Proteomes" id="UP000199125">
    <property type="component" value="Unassembled WGS sequence"/>
</dbReference>
<evidence type="ECO:0000313" key="3">
    <source>
        <dbReference type="EMBL" id="SEH84961.1"/>
    </source>
</evidence>
<dbReference type="InterPro" id="IPR019223">
    <property type="entry name" value="DUF2147"/>
</dbReference>
<feature type="chain" id="PRO_5011748664" evidence="1">
    <location>
        <begin position="20"/>
        <end position="128"/>
    </location>
</feature>
<keyword evidence="4" id="KW-1185">Reference proteome</keyword>
<accession>A0A1H6LJJ2</accession>
<feature type="signal peptide" evidence="1">
    <location>
        <begin position="1"/>
        <end position="19"/>
    </location>
</feature>
<sequence length="128" mass="13041">MRTILLAGVLALAGGAALAADPIEGIWQTQPDEGSVALVQIAPCGAAFCGTITRTFKGTEEYRSPNIGKQIVIDMAPAGGGAYAGKVLRPADNKIYTGKASVSGTAMKLSGCVAGGLICKSQSWTKLK</sequence>
<evidence type="ECO:0000256" key="1">
    <source>
        <dbReference type="SAM" id="SignalP"/>
    </source>
</evidence>
<dbReference type="EMBL" id="FNXG01000002">
    <property type="protein sequence ID" value="SEH84961.1"/>
    <property type="molecule type" value="Genomic_DNA"/>
</dbReference>
<evidence type="ECO:0000259" key="2">
    <source>
        <dbReference type="Pfam" id="PF09917"/>
    </source>
</evidence>
<proteinExistence type="predicted"/>
<dbReference type="STRING" id="65735.SAMN04488075_1421"/>
<dbReference type="AlphaFoldDB" id="A0A1H6LJJ2"/>
<gene>
    <name evidence="3" type="ORF">SAMN04488075_1421</name>
</gene>
<dbReference type="Gene3D" id="2.40.128.520">
    <property type="match status" value="1"/>
</dbReference>
<keyword evidence="1" id="KW-0732">Signal</keyword>
<reference evidence="4" key="1">
    <citation type="submission" date="2016-10" db="EMBL/GenBank/DDBJ databases">
        <authorList>
            <person name="Varghese N."/>
            <person name="Submissions S."/>
        </authorList>
    </citation>
    <scope>NUCLEOTIDE SEQUENCE [LARGE SCALE GENOMIC DNA]</scope>
    <source>
        <strain evidence="4">DSM 11593</strain>
    </source>
</reference>
<dbReference type="PANTHER" id="PTHR36919:SF3">
    <property type="entry name" value="BLL5882 PROTEIN"/>
    <property type="match status" value="1"/>
</dbReference>